<dbReference type="InterPro" id="IPR006901">
    <property type="entry name" value="TrmK"/>
</dbReference>
<dbReference type="PANTHER" id="PTHR38451:SF1">
    <property type="entry name" value="TRNA (ADENINE(22)-N(1))-METHYLTRANSFERASE"/>
    <property type="match status" value="1"/>
</dbReference>
<dbReference type="PANTHER" id="PTHR38451">
    <property type="entry name" value="TRNA (ADENINE(22)-N(1))-METHYLTRANSFERASE"/>
    <property type="match status" value="1"/>
</dbReference>
<dbReference type="RefSeq" id="WP_025774058.1">
    <property type="nucleotide sequence ID" value="NZ_DF238840.1"/>
</dbReference>
<accession>A0A0S6UB55</accession>
<keyword evidence="1" id="KW-0489">Methyltransferase</keyword>
<proteinExistence type="predicted"/>
<dbReference type="InterPro" id="IPR029063">
    <property type="entry name" value="SAM-dependent_MTases_sf"/>
</dbReference>
<dbReference type="GO" id="GO:0032259">
    <property type="term" value="P:methylation"/>
    <property type="evidence" value="ECO:0007669"/>
    <property type="project" value="UniProtKB-KW"/>
</dbReference>
<protein>
    <submittedName>
        <fullName evidence="1">Predicted SAM-dependent methyltransferase</fullName>
    </submittedName>
</protein>
<gene>
    <name evidence="1" type="ORF">MTY_1698</name>
</gene>
<dbReference type="PIRSF" id="PIRSF018637">
    <property type="entry name" value="TrmK"/>
    <property type="match status" value="1"/>
</dbReference>
<dbReference type="Pfam" id="PF04816">
    <property type="entry name" value="TrmK"/>
    <property type="match status" value="1"/>
</dbReference>
<name>A0A0S6UB55_NEOTH</name>
<dbReference type="AlphaFoldDB" id="A0A0S6UB55"/>
<sequence>MLTFLNALMTTTSFNLPARLRVVAGLVPWGSSVADIGSDHALLPLYLVASGRSPRVIVVEVAPGPYRRALAAVTGAGLTGRVEVRRGDGLEPLRPGEVDTVTMAGLGALTQQEILAARPEVRQRLRRLVLQPQGQAGPLRRYLAACGWRLLEEDLVYEAGHYYFIMAAVPGVSPEYSDLEWELGPLLLQKRHPLLAGYIADKMEKLTAAVRELGRSQRAAARERREELQRLLLQLGEVSTWLQSAARS</sequence>
<evidence type="ECO:0000313" key="1">
    <source>
        <dbReference type="EMBL" id="GAF26359.1"/>
    </source>
</evidence>
<organism evidence="1">
    <name type="scientific">Moorella thermoacetica Y72</name>
    <dbReference type="NCBI Taxonomy" id="1325331"/>
    <lineage>
        <taxon>Bacteria</taxon>
        <taxon>Bacillati</taxon>
        <taxon>Bacillota</taxon>
        <taxon>Clostridia</taxon>
        <taxon>Neomoorellales</taxon>
        <taxon>Neomoorellaceae</taxon>
        <taxon>Neomoorella</taxon>
    </lineage>
</organism>
<dbReference type="SUPFAM" id="SSF53335">
    <property type="entry name" value="S-adenosyl-L-methionine-dependent methyltransferases"/>
    <property type="match status" value="1"/>
</dbReference>
<keyword evidence="1" id="KW-0808">Transferase</keyword>
<dbReference type="Gene3D" id="1.10.287.1890">
    <property type="match status" value="1"/>
</dbReference>
<dbReference type="EMBL" id="DF238840">
    <property type="protein sequence ID" value="GAF26359.1"/>
    <property type="molecule type" value="Genomic_DNA"/>
</dbReference>
<reference evidence="1" key="1">
    <citation type="journal article" date="2014" name="Gene">
        <title>Genome-guided analysis of transformation efficiency and carbon dioxide assimilation by Moorella thermoacetica Y72.</title>
        <authorList>
            <person name="Tsukahara K."/>
            <person name="Kita A."/>
            <person name="Nakashimada Y."/>
            <person name="Hoshino T."/>
            <person name="Murakami K."/>
        </authorList>
    </citation>
    <scope>NUCLEOTIDE SEQUENCE [LARGE SCALE GENOMIC DNA]</scope>
    <source>
        <strain evidence="1">Y72</strain>
    </source>
</reference>
<dbReference type="Proteomes" id="UP000063718">
    <property type="component" value="Unassembled WGS sequence"/>
</dbReference>
<dbReference type="Gene3D" id="3.40.50.150">
    <property type="entry name" value="Vaccinia Virus protein VP39"/>
    <property type="match status" value="1"/>
</dbReference>
<dbReference type="GO" id="GO:0160105">
    <property type="term" value="F:tRNA (adenine(22)-N1)-methyltransferase activity"/>
    <property type="evidence" value="ECO:0007669"/>
    <property type="project" value="InterPro"/>
</dbReference>